<evidence type="ECO:0000256" key="10">
    <source>
        <dbReference type="ARBA" id="ARBA00022801"/>
    </source>
</evidence>
<dbReference type="Gene3D" id="1.10.150.20">
    <property type="entry name" value="5' to 3' exonuclease, C-terminal subdomain"/>
    <property type="match status" value="2"/>
</dbReference>
<reference evidence="21" key="1">
    <citation type="journal article" date="2014" name="Int. J. Syst. Evol. Microbiol.">
        <title>Complete genome of a new Firmicutes species belonging to the dominant human colonic microbiota ('Ruminococcus bicirculans') reveals two chromosomes and a selective capacity to utilize plant glucans.</title>
        <authorList>
            <consortium name="NISC Comparative Sequencing Program"/>
            <person name="Wegmann U."/>
            <person name="Louis P."/>
            <person name="Goesmann A."/>
            <person name="Henrissat B."/>
            <person name="Duncan S.H."/>
            <person name="Flint H.J."/>
        </authorList>
    </citation>
    <scope>NUCLEOTIDE SEQUENCE</scope>
    <source>
        <strain evidence="21">NBRC 103408</strain>
    </source>
</reference>
<dbReference type="InterPro" id="IPR002421">
    <property type="entry name" value="5-3_exonuclease"/>
</dbReference>
<keyword evidence="22" id="KW-1185">Reference proteome</keyword>
<dbReference type="PANTHER" id="PTHR10133:SF27">
    <property type="entry name" value="DNA POLYMERASE NU"/>
    <property type="match status" value="1"/>
</dbReference>
<name>A0ABQ5TZ81_9PROT</name>
<evidence type="ECO:0000313" key="21">
    <source>
        <dbReference type="EMBL" id="GLQ05182.1"/>
    </source>
</evidence>
<sequence>MQEADVTGDPNQKHRVYLVDGSGYIFRAYFAMIRGRGPLTRSDGTPTGAVLGFSNMLFKLIQDTQRDGRVSHLAVIFDSSRKTFRSEIYPDYKANRDAPPEDLVPQFPLVRDATRAFNVPAIEKPGFEADDIIATYARQARERDMECVIVSSDKDLMQLVGGPVSMLDPMKNKSIGTDEVFEKFGVGPERVVDIQSLAGDSVDNVPGVPGIGIKTAALLINEYGDLDTLLERAGEIKQKGRREKLLEHADMARISRELVRLKDDVDLEQDVLDLNIQYPDADALMAFLHENEFSQLVGRVSSFFGDEFKAAGQALPQTPAKREEGGAAPAVAVAPDVLSAEKDYSTVTTLEALQEWVDRARYVGHVAVDTETTSLNAMQADLVGISLCIDPGKACYIPLGHIKPAVQGGFDFGADDAAGLEDKAPDQLPKDKVLEVLKPLLADPGVLKIGQNIKYDQIILQNEGVEVTPIDDTMLLSYVQAGGLHGHGMDELAKLHLDMTTIPYKEVTGTGRSQITFAEVPIDKATEYAAEDADITLRLHKVLKPGLYTKGVATLYETIERPLVPVIAQMEREGIKVDAAFLKELSDDFGARMEQYVSEIHALAGEEFNVASPKQLGEILFDKMELKGGKKGKTGAYTTDVTVLETLAGEGVELAARVLEWRQLAKLKSTYTDALQAQVNPQTNRIHTSFSLAAAATGRLASSEPNLQNIPIRTEEGRKLRHAFIAKPGHKLISADYSQIELRLLAHIADIDSLKQAFDEGLDIHAKTASQVFGIPLEGMDPMMRRSAKAINFGIIYGISAFGLARQLDVSRGQAKDYIDAYFEQYPGIRKYMEATKVFCHEHGYVQTLFGRRVHLPGINDKNGARRSFSERAAINAPIQGSAADIIKRAMIRVPDALQDAGLNGRMLLQVHDELIFEVPESEAEKTAAVIKTVMEKAALPAVEISVPLIVDAGIGDNWGEAH</sequence>
<comment type="function">
    <text evidence="17">In addition to polymerase activity, this DNA polymerase exhibits 3'-5' and 5'-3' exonuclease activity.</text>
</comment>
<feature type="domain" description="DNA-directed DNA polymerase family A palm" evidence="20">
    <location>
        <begin position="717"/>
        <end position="923"/>
    </location>
</feature>
<comment type="caution">
    <text evidence="21">The sequence shown here is derived from an EMBL/GenBank/DDBJ whole genome shotgun (WGS) entry which is preliminary data.</text>
</comment>
<dbReference type="Pfam" id="PF02739">
    <property type="entry name" value="5_3_exonuc_N"/>
    <property type="match status" value="1"/>
</dbReference>
<dbReference type="NCBIfam" id="NF004397">
    <property type="entry name" value="PRK05755.1"/>
    <property type="match status" value="1"/>
</dbReference>
<comment type="similarity">
    <text evidence="1 17">Belongs to the DNA polymerase type-A family.</text>
</comment>
<dbReference type="NCBIfam" id="TIGR00593">
    <property type="entry name" value="pola"/>
    <property type="match status" value="1"/>
</dbReference>
<dbReference type="SUPFAM" id="SSF47807">
    <property type="entry name" value="5' to 3' exonuclease, C-terminal subdomain"/>
    <property type="match status" value="1"/>
</dbReference>
<dbReference type="PROSITE" id="PS00447">
    <property type="entry name" value="DNA_POLYMERASE_A"/>
    <property type="match status" value="1"/>
</dbReference>
<evidence type="ECO:0000256" key="17">
    <source>
        <dbReference type="RuleBase" id="RU004460"/>
    </source>
</evidence>
<dbReference type="InterPro" id="IPR020046">
    <property type="entry name" value="5-3_exonucl_a-hlix_arch_N"/>
</dbReference>
<keyword evidence="8" id="KW-0540">Nuclease</keyword>
<evidence type="ECO:0000256" key="6">
    <source>
        <dbReference type="ARBA" id="ARBA00022695"/>
    </source>
</evidence>
<dbReference type="Pfam" id="PF01612">
    <property type="entry name" value="DNA_pol_A_exo1"/>
    <property type="match status" value="1"/>
</dbReference>
<dbReference type="CDD" id="cd06139">
    <property type="entry name" value="DNA_polA_I_Ecoli_like_exo"/>
    <property type="match status" value="1"/>
</dbReference>
<dbReference type="SMART" id="SM00475">
    <property type="entry name" value="53EXOc"/>
    <property type="match status" value="1"/>
</dbReference>
<dbReference type="InterPro" id="IPR012337">
    <property type="entry name" value="RNaseH-like_sf"/>
</dbReference>
<comment type="catalytic activity">
    <reaction evidence="15 17">
        <text>DNA(n) + a 2'-deoxyribonucleoside 5'-triphosphate = DNA(n+1) + diphosphate</text>
        <dbReference type="Rhea" id="RHEA:22508"/>
        <dbReference type="Rhea" id="RHEA-COMP:17339"/>
        <dbReference type="Rhea" id="RHEA-COMP:17340"/>
        <dbReference type="ChEBI" id="CHEBI:33019"/>
        <dbReference type="ChEBI" id="CHEBI:61560"/>
        <dbReference type="ChEBI" id="CHEBI:173112"/>
        <dbReference type="EC" id="2.7.7.7"/>
    </reaction>
</comment>
<dbReference type="EC" id="2.7.7.7" evidence="3 16"/>
<dbReference type="Pfam" id="PF00476">
    <property type="entry name" value="DNA_pol_A"/>
    <property type="match status" value="1"/>
</dbReference>
<dbReference type="CDD" id="cd09859">
    <property type="entry name" value="PIN_53EXO"/>
    <property type="match status" value="1"/>
</dbReference>
<dbReference type="Proteomes" id="UP001161409">
    <property type="component" value="Unassembled WGS sequence"/>
</dbReference>
<dbReference type="CDD" id="cd09898">
    <property type="entry name" value="H3TH_53EXO"/>
    <property type="match status" value="1"/>
</dbReference>
<evidence type="ECO:0000256" key="12">
    <source>
        <dbReference type="ARBA" id="ARBA00022932"/>
    </source>
</evidence>
<evidence type="ECO:0000259" key="20">
    <source>
        <dbReference type="SMART" id="SM00482"/>
    </source>
</evidence>
<keyword evidence="12 17" id="KW-0239">DNA-directed DNA polymerase</keyword>
<keyword evidence="7 17" id="KW-0235">DNA replication</keyword>
<dbReference type="EMBL" id="BSNF01000001">
    <property type="protein sequence ID" value="GLQ05182.1"/>
    <property type="molecule type" value="Genomic_DNA"/>
</dbReference>
<evidence type="ECO:0000256" key="11">
    <source>
        <dbReference type="ARBA" id="ARBA00022839"/>
    </source>
</evidence>
<evidence type="ECO:0000256" key="15">
    <source>
        <dbReference type="ARBA" id="ARBA00049244"/>
    </source>
</evidence>
<evidence type="ECO:0000256" key="14">
    <source>
        <dbReference type="ARBA" id="ARBA00023204"/>
    </source>
</evidence>
<dbReference type="InterPro" id="IPR001098">
    <property type="entry name" value="DNA-dir_DNA_pol_A_palm_dom"/>
</dbReference>
<dbReference type="CDD" id="cd08637">
    <property type="entry name" value="DNA_pol_A_pol_I_C"/>
    <property type="match status" value="1"/>
</dbReference>
<evidence type="ECO:0000256" key="1">
    <source>
        <dbReference type="ARBA" id="ARBA00007705"/>
    </source>
</evidence>
<evidence type="ECO:0000256" key="2">
    <source>
        <dbReference type="ARBA" id="ARBA00011541"/>
    </source>
</evidence>
<feature type="domain" description="5'-3' exonuclease" evidence="19">
    <location>
        <begin position="13"/>
        <end position="277"/>
    </location>
</feature>
<dbReference type="InterPro" id="IPR043502">
    <property type="entry name" value="DNA/RNA_pol_sf"/>
</dbReference>
<proteinExistence type="inferred from homology"/>
<evidence type="ECO:0000259" key="18">
    <source>
        <dbReference type="SMART" id="SM00474"/>
    </source>
</evidence>
<reference evidence="21" key="2">
    <citation type="submission" date="2023-01" db="EMBL/GenBank/DDBJ databases">
        <title>Draft genome sequence of Sneathiella chinensis strain NBRC 103408.</title>
        <authorList>
            <person name="Sun Q."/>
            <person name="Mori K."/>
        </authorList>
    </citation>
    <scope>NUCLEOTIDE SEQUENCE</scope>
    <source>
        <strain evidence="21">NBRC 103408</strain>
    </source>
</reference>
<dbReference type="Pfam" id="PF01367">
    <property type="entry name" value="5_3_exonuc"/>
    <property type="match status" value="1"/>
</dbReference>
<dbReference type="Gene3D" id="3.30.420.10">
    <property type="entry name" value="Ribonuclease H-like superfamily/Ribonuclease H"/>
    <property type="match status" value="1"/>
</dbReference>
<evidence type="ECO:0000256" key="7">
    <source>
        <dbReference type="ARBA" id="ARBA00022705"/>
    </source>
</evidence>
<keyword evidence="6 17" id="KW-0548">Nucleotidyltransferase</keyword>
<keyword evidence="14 17" id="KW-0234">DNA repair</keyword>
<evidence type="ECO:0000256" key="5">
    <source>
        <dbReference type="ARBA" id="ARBA00022679"/>
    </source>
</evidence>
<dbReference type="Gene3D" id="3.40.50.1010">
    <property type="entry name" value="5'-nuclease"/>
    <property type="match status" value="1"/>
</dbReference>
<dbReference type="Gene3D" id="3.30.70.370">
    <property type="match status" value="1"/>
</dbReference>
<dbReference type="InterPro" id="IPR002298">
    <property type="entry name" value="DNA_polymerase_A"/>
</dbReference>
<keyword evidence="5 17" id="KW-0808">Transferase</keyword>
<evidence type="ECO:0000256" key="8">
    <source>
        <dbReference type="ARBA" id="ARBA00022722"/>
    </source>
</evidence>
<dbReference type="RefSeq" id="WP_169559202.1">
    <property type="nucleotide sequence ID" value="NZ_BSNF01000001.1"/>
</dbReference>
<dbReference type="PRINTS" id="PR00868">
    <property type="entry name" value="DNAPOLI"/>
</dbReference>
<keyword evidence="11 17" id="KW-0269">Exonuclease</keyword>
<dbReference type="InterPro" id="IPR008918">
    <property type="entry name" value="HhH2"/>
</dbReference>
<gene>
    <name evidence="17" type="primary">polA</name>
    <name evidence="21" type="ORF">GCM10007924_04030</name>
</gene>
<dbReference type="InterPro" id="IPR029060">
    <property type="entry name" value="PIN-like_dom_sf"/>
</dbReference>
<dbReference type="SMART" id="SM00279">
    <property type="entry name" value="HhH2"/>
    <property type="match status" value="1"/>
</dbReference>
<dbReference type="InterPro" id="IPR018320">
    <property type="entry name" value="DNA_polymerase_1"/>
</dbReference>
<dbReference type="SMART" id="SM00482">
    <property type="entry name" value="POLAc"/>
    <property type="match status" value="1"/>
</dbReference>
<dbReference type="SUPFAM" id="SSF56672">
    <property type="entry name" value="DNA/RNA polymerases"/>
    <property type="match status" value="1"/>
</dbReference>
<accession>A0ABQ5TZ81</accession>
<dbReference type="SUPFAM" id="SSF88723">
    <property type="entry name" value="PIN domain-like"/>
    <property type="match status" value="1"/>
</dbReference>
<dbReference type="SMART" id="SM00474">
    <property type="entry name" value="35EXOc"/>
    <property type="match status" value="1"/>
</dbReference>
<organism evidence="21 22">
    <name type="scientific">Sneathiella chinensis</name>
    <dbReference type="NCBI Taxonomy" id="349750"/>
    <lineage>
        <taxon>Bacteria</taxon>
        <taxon>Pseudomonadati</taxon>
        <taxon>Pseudomonadota</taxon>
        <taxon>Alphaproteobacteria</taxon>
        <taxon>Sneathiellales</taxon>
        <taxon>Sneathiellaceae</taxon>
        <taxon>Sneathiella</taxon>
    </lineage>
</organism>
<evidence type="ECO:0000259" key="19">
    <source>
        <dbReference type="SMART" id="SM00475"/>
    </source>
</evidence>
<evidence type="ECO:0000256" key="4">
    <source>
        <dbReference type="ARBA" id="ARBA00020311"/>
    </source>
</evidence>
<protein>
    <recommendedName>
        <fullName evidence="4 16">DNA polymerase I</fullName>
        <ecNumber evidence="3 16">2.7.7.7</ecNumber>
    </recommendedName>
</protein>
<dbReference type="InterPro" id="IPR019760">
    <property type="entry name" value="DNA-dir_DNA_pol_A_CS"/>
</dbReference>
<keyword evidence="9 17" id="KW-0227">DNA damage</keyword>
<dbReference type="SUPFAM" id="SSF53098">
    <property type="entry name" value="Ribonuclease H-like"/>
    <property type="match status" value="1"/>
</dbReference>
<dbReference type="InterPro" id="IPR002562">
    <property type="entry name" value="3'-5'_exonuclease_dom"/>
</dbReference>
<keyword evidence="10 17" id="KW-0378">Hydrolase</keyword>
<feature type="domain" description="3'-5' exonuclease" evidence="18">
    <location>
        <begin position="344"/>
        <end position="548"/>
    </location>
</feature>
<keyword evidence="13 17" id="KW-0238">DNA-binding</keyword>
<dbReference type="Gene3D" id="1.20.1060.10">
    <property type="entry name" value="Taq DNA Polymerase, Chain T, domain 4"/>
    <property type="match status" value="1"/>
</dbReference>
<evidence type="ECO:0000256" key="9">
    <source>
        <dbReference type="ARBA" id="ARBA00022763"/>
    </source>
</evidence>
<evidence type="ECO:0000256" key="13">
    <source>
        <dbReference type="ARBA" id="ARBA00023125"/>
    </source>
</evidence>
<evidence type="ECO:0000256" key="16">
    <source>
        <dbReference type="NCBIfam" id="TIGR00593"/>
    </source>
</evidence>
<dbReference type="InterPro" id="IPR020045">
    <property type="entry name" value="DNA_polI_H3TH"/>
</dbReference>
<evidence type="ECO:0000313" key="22">
    <source>
        <dbReference type="Proteomes" id="UP001161409"/>
    </source>
</evidence>
<evidence type="ECO:0000256" key="3">
    <source>
        <dbReference type="ARBA" id="ARBA00012417"/>
    </source>
</evidence>
<dbReference type="InterPro" id="IPR036279">
    <property type="entry name" value="5-3_exonuclease_C_sf"/>
</dbReference>
<dbReference type="InterPro" id="IPR036397">
    <property type="entry name" value="RNaseH_sf"/>
</dbReference>
<comment type="subunit">
    <text evidence="2">Single-chain monomer with multiple functions.</text>
</comment>
<dbReference type="PANTHER" id="PTHR10133">
    <property type="entry name" value="DNA POLYMERASE I"/>
    <property type="match status" value="1"/>
</dbReference>